<dbReference type="AlphaFoldDB" id="A0A4Y9ZUQ5"/>
<reference evidence="3 4" key="1">
    <citation type="submission" date="2019-02" db="EMBL/GenBank/DDBJ databases">
        <title>Genome sequencing of the rare red list fungi Hericium alpestre (H. flagellum).</title>
        <authorList>
            <person name="Buettner E."/>
            <person name="Kellner H."/>
        </authorList>
    </citation>
    <scope>NUCLEOTIDE SEQUENCE [LARGE SCALE GENOMIC DNA]</scope>
    <source>
        <strain evidence="3 4">DSM 108284</strain>
    </source>
</reference>
<feature type="compositionally biased region" description="Low complexity" evidence="1">
    <location>
        <begin position="64"/>
        <end position="94"/>
    </location>
</feature>
<evidence type="ECO:0000313" key="4">
    <source>
        <dbReference type="Proteomes" id="UP000298061"/>
    </source>
</evidence>
<sequence>MGKLNIAHHKSYHPYRQDNIARVKRDEEEARMKEAQEEDRALLADSEARIVALRQRAGVEDQTGESPEAAGPSASTSASASVLPLPSASSLTSGGNRHINLFEDIEQQSVALSVRTSKKAAPVAETEKGVPLAPTKKDLEPWYSSRQGYADKDEDRRKEDQRRMRDLARKSVADPIAAIPAHIAKPSNSSRDRRSSSSSKQPLVSGDPNLSARLSRESSERARAQALIARRKREMEGSVTATPSTVHEVEIGEEKGIGEDGRIEVGMRMLDAEEMIGDRPGGSCPGLSCLARLCNPSGEHDVR</sequence>
<feature type="compositionally biased region" description="Basic and acidic residues" evidence="1">
    <location>
        <begin position="149"/>
        <end position="172"/>
    </location>
</feature>
<organism evidence="3 4">
    <name type="scientific">Hericium alpestre</name>
    <dbReference type="NCBI Taxonomy" id="135208"/>
    <lineage>
        <taxon>Eukaryota</taxon>
        <taxon>Fungi</taxon>
        <taxon>Dikarya</taxon>
        <taxon>Basidiomycota</taxon>
        <taxon>Agaricomycotina</taxon>
        <taxon>Agaricomycetes</taxon>
        <taxon>Russulales</taxon>
        <taxon>Hericiaceae</taxon>
        <taxon>Hericium</taxon>
    </lineage>
</organism>
<evidence type="ECO:0000256" key="1">
    <source>
        <dbReference type="SAM" id="MobiDB-lite"/>
    </source>
</evidence>
<keyword evidence="4" id="KW-1185">Reference proteome</keyword>
<dbReference type="InterPro" id="IPR039875">
    <property type="entry name" value="LENG1-like"/>
</dbReference>
<feature type="compositionally biased region" description="Basic and acidic residues" evidence="1">
    <location>
        <begin position="214"/>
        <end position="223"/>
    </location>
</feature>
<accession>A0A4Y9ZUQ5</accession>
<dbReference type="PANTHER" id="PTHR22093:SF0">
    <property type="entry name" value="LEUKOCYTE RECEPTOR CLUSTER MEMBER 1"/>
    <property type="match status" value="1"/>
</dbReference>
<dbReference type="EMBL" id="SFCI01000703">
    <property type="protein sequence ID" value="TFY78325.1"/>
    <property type="molecule type" value="Genomic_DNA"/>
</dbReference>
<dbReference type="Proteomes" id="UP000298061">
    <property type="component" value="Unassembled WGS sequence"/>
</dbReference>
<dbReference type="PANTHER" id="PTHR22093">
    <property type="entry name" value="LEUKOCYTE RECEPTOR CLUSTER LRC MEMBER 1"/>
    <property type="match status" value="1"/>
</dbReference>
<comment type="caution">
    <text evidence="3">The sequence shown here is derived from an EMBL/GenBank/DDBJ whole genome shotgun (WGS) entry which is preliminary data.</text>
</comment>
<feature type="compositionally biased region" description="Low complexity" evidence="1">
    <location>
        <begin position="173"/>
        <end position="189"/>
    </location>
</feature>
<feature type="compositionally biased region" description="Basic residues" evidence="1">
    <location>
        <begin position="1"/>
        <end position="13"/>
    </location>
</feature>
<name>A0A4Y9ZUQ5_9AGAM</name>
<gene>
    <name evidence="3" type="ORF">EWM64_g5687</name>
</gene>
<proteinExistence type="predicted"/>
<feature type="compositionally biased region" description="Basic and acidic residues" evidence="1">
    <location>
        <begin position="15"/>
        <end position="41"/>
    </location>
</feature>
<feature type="region of interest" description="Disordered" evidence="1">
    <location>
        <begin position="118"/>
        <end position="224"/>
    </location>
</feature>
<dbReference type="STRING" id="135208.A0A4Y9ZUQ5"/>
<dbReference type="SMART" id="SM01083">
    <property type="entry name" value="Cir_N"/>
    <property type="match status" value="1"/>
</dbReference>
<feature type="region of interest" description="Disordered" evidence="1">
    <location>
        <begin position="54"/>
        <end position="94"/>
    </location>
</feature>
<dbReference type="OrthoDB" id="2159131at2759"/>
<evidence type="ECO:0000259" key="2">
    <source>
        <dbReference type="SMART" id="SM01083"/>
    </source>
</evidence>
<feature type="region of interest" description="Disordered" evidence="1">
    <location>
        <begin position="1"/>
        <end position="41"/>
    </location>
</feature>
<evidence type="ECO:0000313" key="3">
    <source>
        <dbReference type="EMBL" id="TFY78325.1"/>
    </source>
</evidence>
<dbReference type="InterPro" id="IPR019339">
    <property type="entry name" value="CIR_N_dom"/>
</dbReference>
<protein>
    <recommendedName>
        <fullName evidence="2">CBF1-interacting co-repressor CIR N-terminal domain-containing protein</fullName>
    </recommendedName>
</protein>
<feature type="domain" description="CBF1-interacting co-repressor CIR N-terminal" evidence="2">
    <location>
        <begin position="11"/>
        <end position="47"/>
    </location>
</feature>